<dbReference type="Proteomes" id="UP000515159">
    <property type="component" value="Chromosome 14"/>
</dbReference>
<dbReference type="OrthoDB" id="10462166at2759"/>
<dbReference type="KEGG" id="gsh:117348061"/>
<proteinExistence type="predicted"/>
<feature type="signal peptide" evidence="2">
    <location>
        <begin position="1"/>
        <end position="16"/>
    </location>
</feature>
<evidence type="ECO:0000256" key="1">
    <source>
        <dbReference type="SAM" id="MobiDB-lite"/>
    </source>
</evidence>
<sequence>MRLAALLCLGSVLTLQRSPRARLTSSYIQWLHDTSPPALHPTSPEEAIATFPTALQPSTVNDLIQIFTLPIKSSNYAETEVTTFEPHSLVNVKLKNEEQKTLKQLRHILQTLLESITETRDSDAYDANENQHVYIIDINTTEEIQPDSTQPTTQTVVTITTETIQEFQSDSTTEVPSITFTVESDLSSTQEISQSNYTTEVSDEEIANTIDSLNKNIENIPIFNEEKDEEAYMNDSENDEDTDLERENDTEEENVEEPEEETRAMRQFLQIVRLLEDVVPDLNAYLDNPLQNITDKEAAEKAFAILAILKNSLCTSQENTDIQEDISKLIQNEVKILRLLMKKHSVGK</sequence>
<protein>
    <submittedName>
        <fullName evidence="4">Ring-infected erythrocyte surface antigen-like</fullName>
    </submittedName>
</protein>
<keyword evidence="2" id="KW-0732">Signal</keyword>
<gene>
    <name evidence="4" type="primary">LOC117348061</name>
</gene>
<keyword evidence="3" id="KW-1185">Reference proteome</keyword>
<name>A0A6P8PLT3_GEOSA</name>
<accession>A0A6P8PLT3</accession>
<dbReference type="GeneID" id="117348061"/>
<evidence type="ECO:0000313" key="4">
    <source>
        <dbReference type="RefSeq" id="XP_033775603.1"/>
    </source>
</evidence>
<evidence type="ECO:0000313" key="3">
    <source>
        <dbReference type="Proteomes" id="UP000515159"/>
    </source>
</evidence>
<dbReference type="InParanoid" id="A0A6P8PLT3"/>
<dbReference type="RefSeq" id="XP_033775603.1">
    <property type="nucleotide sequence ID" value="XM_033919712.1"/>
</dbReference>
<evidence type="ECO:0000256" key="2">
    <source>
        <dbReference type="SAM" id="SignalP"/>
    </source>
</evidence>
<dbReference type="AlphaFoldDB" id="A0A6P8PLT3"/>
<organism evidence="3 4">
    <name type="scientific">Geotrypetes seraphini</name>
    <name type="common">Gaboon caecilian</name>
    <name type="synonym">Caecilia seraphini</name>
    <dbReference type="NCBI Taxonomy" id="260995"/>
    <lineage>
        <taxon>Eukaryota</taxon>
        <taxon>Metazoa</taxon>
        <taxon>Chordata</taxon>
        <taxon>Craniata</taxon>
        <taxon>Vertebrata</taxon>
        <taxon>Euteleostomi</taxon>
        <taxon>Amphibia</taxon>
        <taxon>Gymnophiona</taxon>
        <taxon>Geotrypetes</taxon>
    </lineage>
</organism>
<feature type="chain" id="PRO_5028295205" evidence="2">
    <location>
        <begin position="17"/>
        <end position="348"/>
    </location>
</feature>
<reference evidence="4" key="1">
    <citation type="submission" date="2025-08" db="UniProtKB">
        <authorList>
            <consortium name="RefSeq"/>
        </authorList>
    </citation>
    <scope>IDENTIFICATION</scope>
</reference>
<feature type="region of interest" description="Disordered" evidence="1">
    <location>
        <begin position="223"/>
        <end position="263"/>
    </location>
</feature>
<feature type="compositionally biased region" description="Acidic residues" evidence="1">
    <location>
        <begin position="226"/>
        <end position="260"/>
    </location>
</feature>